<dbReference type="EMBL" id="QDKH01000017">
    <property type="protein sequence ID" value="PWC13813.1"/>
    <property type="molecule type" value="Genomic_DNA"/>
</dbReference>
<dbReference type="Gene3D" id="3.40.50.10350">
    <property type="entry name" value="Glycerate kinase, domain 1"/>
    <property type="match status" value="1"/>
</dbReference>
<dbReference type="InterPro" id="IPR018193">
    <property type="entry name" value="Glyc_kinase_flavodox-like_fold"/>
</dbReference>
<organism evidence="5 6">
    <name type="scientific">Brenneria corticis</name>
    <dbReference type="NCBI Taxonomy" id="2173106"/>
    <lineage>
        <taxon>Bacteria</taxon>
        <taxon>Pseudomonadati</taxon>
        <taxon>Pseudomonadota</taxon>
        <taxon>Gammaproteobacteria</taxon>
        <taxon>Enterobacterales</taxon>
        <taxon>Pectobacteriaceae</taxon>
        <taxon>Brenneria</taxon>
    </lineage>
</organism>
<dbReference type="PANTHER" id="PTHR21599">
    <property type="entry name" value="GLYCERATE KINASE"/>
    <property type="match status" value="1"/>
</dbReference>
<evidence type="ECO:0000256" key="1">
    <source>
        <dbReference type="ARBA" id="ARBA00006284"/>
    </source>
</evidence>
<dbReference type="Proteomes" id="UP000296159">
    <property type="component" value="Unassembled WGS sequence"/>
</dbReference>
<dbReference type="InterPro" id="IPR036129">
    <property type="entry name" value="Glycerate_kinase_sf"/>
</dbReference>
<comment type="caution">
    <text evidence="5">The sequence shown here is derived from an EMBL/GenBank/DDBJ whole genome shotgun (WGS) entry which is preliminary data.</text>
</comment>
<dbReference type="PANTHER" id="PTHR21599:SF7">
    <property type="entry name" value="GLYCERATE 2-KINASE"/>
    <property type="match status" value="1"/>
</dbReference>
<dbReference type="GO" id="GO:0031388">
    <property type="term" value="P:organic acid phosphorylation"/>
    <property type="evidence" value="ECO:0007669"/>
    <property type="project" value="UniProtKB-UniRule"/>
</dbReference>
<dbReference type="Gene3D" id="3.90.1510.10">
    <property type="entry name" value="Glycerate kinase, domain 2"/>
    <property type="match status" value="1"/>
</dbReference>
<keyword evidence="2 4" id="KW-0808">Transferase</keyword>
<accession>A0A2U1TWL0</accession>
<evidence type="ECO:0000256" key="3">
    <source>
        <dbReference type="ARBA" id="ARBA00022777"/>
    </source>
</evidence>
<dbReference type="GO" id="GO:0008887">
    <property type="term" value="F:glycerate kinase activity"/>
    <property type="evidence" value="ECO:0007669"/>
    <property type="project" value="UniProtKB-UniRule"/>
</dbReference>
<protein>
    <submittedName>
        <fullName evidence="5">Glycerate kinase</fullName>
    </submittedName>
</protein>
<sequence>MKIVIAPDSYKESLSAQEVATQIEAGFREIFPDACYIKLPVADGGEGTVEAMVAATHGEIVKVKVTGPLGDNVEAFFGLSGDKKTAFIEMAAASGLEQVPAQRRNPLLTTSYGTGELIRCALDHGVRHCIIGIGGSATNDGGAGMAQALGAKLLDESGAQIGFGGGELDKLASIDIGELDPRIKECRFEVACDVTNPLTGEQGASAIFGPQKGATEEMIERLDKALKHYAAVIRDDLDMDVEHVPGAGAAGGMGAALRAFCGADLRQGIEIVTEALGLDELVRDASLVITGEGRIDSQTIHGKVPIGVARVAKRYHKPVIGIAGSLTADVGIVHQHGLDAVFSVLYNVCSLEEALEDAAENVRMTARNIAATIKLAQDLSA</sequence>
<comment type="similarity">
    <text evidence="1 4">Belongs to the glycerate kinase type-1 family.</text>
</comment>
<reference evidence="5 6" key="1">
    <citation type="submission" date="2018-04" db="EMBL/GenBank/DDBJ databases">
        <title>Brenneria corticis sp.nov.</title>
        <authorList>
            <person name="Li Y."/>
        </authorList>
    </citation>
    <scope>NUCLEOTIDE SEQUENCE [LARGE SCALE GENOMIC DNA]</scope>
    <source>
        <strain evidence="5 6">CFCC 11842</strain>
    </source>
</reference>
<gene>
    <name evidence="5" type="ORF">DDT56_14655</name>
</gene>
<proteinExistence type="inferred from homology"/>
<dbReference type="AlphaFoldDB" id="A0A2U1TWL0"/>
<evidence type="ECO:0000256" key="2">
    <source>
        <dbReference type="ARBA" id="ARBA00022679"/>
    </source>
</evidence>
<keyword evidence="3 4" id="KW-0418">Kinase</keyword>
<dbReference type="NCBIfam" id="TIGR00045">
    <property type="entry name" value="glycerate kinase"/>
    <property type="match status" value="1"/>
</dbReference>
<keyword evidence="6" id="KW-1185">Reference proteome</keyword>
<dbReference type="PIRSF" id="PIRSF006078">
    <property type="entry name" value="GlxK"/>
    <property type="match status" value="1"/>
</dbReference>
<evidence type="ECO:0000313" key="6">
    <source>
        <dbReference type="Proteomes" id="UP000296159"/>
    </source>
</evidence>
<dbReference type="InterPro" id="IPR018197">
    <property type="entry name" value="Glycerate_kinase_RE-like"/>
</dbReference>
<name>A0A2U1TWL0_9GAMM</name>
<dbReference type="RefSeq" id="WP_136167173.1">
    <property type="nucleotide sequence ID" value="NZ_KZ819083.1"/>
</dbReference>
<dbReference type="SUPFAM" id="SSF110738">
    <property type="entry name" value="Glycerate kinase I"/>
    <property type="match status" value="1"/>
</dbReference>
<evidence type="ECO:0000256" key="4">
    <source>
        <dbReference type="PIRNR" id="PIRNR006078"/>
    </source>
</evidence>
<evidence type="ECO:0000313" key="5">
    <source>
        <dbReference type="EMBL" id="PWC13813.1"/>
    </source>
</evidence>
<dbReference type="Pfam" id="PF02595">
    <property type="entry name" value="Gly_kinase"/>
    <property type="match status" value="1"/>
</dbReference>
<dbReference type="InterPro" id="IPR004381">
    <property type="entry name" value="Glycerate_kinase"/>
</dbReference>